<evidence type="ECO:0000313" key="2">
    <source>
        <dbReference type="EMBL" id="STZ02955.1"/>
    </source>
</evidence>
<evidence type="ECO:0000313" key="1">
    <source>
        <dbReference type="EMBL" id="OPH33333.1"/>
    </source>
</evidence>
<evidence type="ECO:0000313" key="4">
    <source>
        <dbReference type="Proteomes" id="UP000254618"/>
    </source>
</evidence>
<keyword evidence="3" id="KW-1185">Reference proteome</keyword>
<dbReference type="Proteomes" id="UP000190777">
    <property type="component" value="Unassembled WGS sequence"/>
</dbReference>
<dbReference type="AlphaFoldDB" id="A0A378QQ05"/>
<dbReference type="Proteomes" id="UP000254618">
    <property type="component" value="Unassembled WGS sequence"/>
</dbReference>
<accession>A0A378QQ05</accession>
<proteinExistence type="predicted"/>
<gene>
    <name evidence="1" type="ORF">B5J93_12955</name>
    <name evidence="2" type="ORF">NCTC11012_01184</name>
</gene>
<protein>
    <submittedName>
        <fullName evidence="2">Uncharacterized protein</fullName>
    </submittedName>
</protein>
<dbReference type="EMBL" id="MXAP01000179">
    <property type="protein sequence ID" value="OPH33333.1"/>
    <property type="molecule type" value="Genomic_DNA"/>
</dbReference>
<organism evidence="2 4">
    <name type="scientific">Moraxella equi</name>
    <dbReference type="NCBI Taxonomy" id="60442"/>
    <lineage>
        <taxon>Bacteria</taxon>
        <taxon>Pseudomonadati</taxon>
        <taxon>Pseudomonadota</taxon>
        <taxon>Gammaproteobacteria</taxon>
        <taxon>Moraxellales</taxon>
        <taxon>Moraxellaceae</taxon>
        <taxon>Moraxella</taxon>
    </lineage>
</organism>
<name>A0A378QQ05_9GAMM</name>
<evidence type="ECO:0000313" key="3">
    <source>
        <dbReference type="Proteomes" id="UP000190777"/>
    </source>
</evidence>
<reference evidence="1 3" key="1">
    <citation type="submission" date="2017-03" db="EMBL/GenBank/DDBJ databases">
        <title>Draft genome sequence of Moraxella equi CCUG 4950T type strain.</title>
        <authorList>
            <person name="Salva-Serra F."/>
            <person name="Engstrom-Jakobsson H."/>
            <person name="Thorell K."/>
            <person name="Jaen-Luchoro D."/>
            <person name="Gonzales-Siles L."/>
            <person name="Karlsson R."/>
            <person name="Yazdan S."/>
            <person name="Boulund F."/>
            <person name="Johnning A."/>
            <person name="Engstrand L."/>
            <person name="Kristiansson E."/>
            <person name="Moore E."/>
        </authorList>
    </citation>
    <scope>NUCLEOTIDE SEQUENCE [LARGE SCALE GENOMIC DNA]</scope>
    <source>
        <strain evidence="1 3">CCUG 4950</strain>
    </source>
</reference>
<dbReference type="EMBL" id="UGQF01000001">
    <property type="protein sequence ID" value="STZ02955.1"/>
    <property type="molecule type" value="Genomic_DNA"/>
</dbReference>
<sequence>MMSRQSFILLSHFNAIWRFIKLDGDKVSIKEIDIIFNNKPRWVIHLTTFCLRSMSIMLKILTAIRNFQSKK</sequence>
<reference evidence="2 4" key="2">
    <citation type="submission" date="2018-06" db="EMBL/GenBank/DDBJ databases">
        <authorList>
            <consortium name="Pathogen Informatics"/>
            <person name="Doyle S."/>
        </authorList>
    </citation>
    <scope>NUCLEOTIDE SEQUENCE [LARGE SCALE GENOMIC DNA]</scope>
    <source>
        <strain evidence="2 4">NCTC11012</strain>
    </source>
</reference>